<dbReference type="Pfam" id="PF01168">
    <property type="entry name" value="Ala_racemase_N"/>
    <property type="match status" value="1"/>
</dbReference>
<feature type="domain" description="Alanine racemase N-terminal" evidence="1">
    <location>
        <begin position="21"/>
        <end position="266"/>
    </location>
</feature>
<dbReference type="InterPro" id="IPR051466">
    <property type="entry name" value="D-amino_acid_metab_enzyme"/>
</dbReference>
<dbReference type="PANTHER" id="PTHR28004:SF2">
    <property type="entry name" value="D-SERINE DEHYDRATASE"/>
    <property type="match status" value="1"/>
</dbReference>
<evidence type="ECO:0000313" key="3">
    <source>
        <dbReference type="Proteomes" id="UP001172778"/>
    </source>
</evidence>
<comment type="caution">
    <text evidence="2">The sequence shown here is derived from an EMBL/GenBank/DDBJ whole genome shotgun (WGS) entry which is preliminary data.</text>
</comment>
<organism evidence="2 3">
    <name type="scientific">Parachitinimonas caeni</name>
    <dbReference type="NCBI Taxonomy" id="3031301"/>
    <lineage>
        <taxon>Bacteria</taxon>
        <taxon>Pseudomonadati</taxon>
        <taxon>Pseudomonadota</taxon>
        <taxon>Betaproteobacteria</taxon>
        <taxon>Neisseriales</taxon>
        <taxon>Chitinibacteraceae</taxon>
        <taxon>Parachitinimonas</taxon>
    </lineage>
</organism>
<dbReference type="Gene3D" id="3.20.20.10">
    <property type="entry name" value="Alanine racemase"/>
    <property type="match status" value="1"/>
</dbReference>
<dbReference type="RefSeq" id="WP_284102066.1">
    <property type="nucleotide sequence ID" value="NZ_JARRAF010000023.1"/>
</dbReference>
<keyword evidence="3" id="KW-1185">Reference proteome</keyword>
<dbReference type="SUPFAM" id="SSF51419">
    <property type="entry name" value="PLP-binding barrel"/>
    <property type="match status" value="1"/>
</dbReference>
<dbReference type="PANTHER" id="PTHR28004">
    <property type="entry name" value="ZGC:162816-RELATED"/>
    <property type="match status" value="1"/>
</dbReference>
<dbReference type="InterPro" id="IPR001608">
    <property type="entry name" value="Ala_racemase_N"/>
</dbReference>
<name>A0ABT7E4C2_9NEIS</name>
<sequence length="392" mass="42113">MRYAQLCNAIADQPFPCAVLDLDAFDHNLAAMAARAGGKPIRLASKSIRVPALMRRALDANRSWQGLLCFSVPEAIQLANLGFDDIVVAYPTCQPAALEALAAAVKAGRQIVPMADCDAHLQALSQAAERLDTRLEVAFDLDMSFDLPGLRFGVYRSPLNDVEKTLRLYQQLNRFPRLQLVGVMGYEAQIAGVGDAVPGKLAENQIVRLLKQWATPKVAARRQAIVAALRAAGAALRFVNGGGTGSLESTAADASITEIGAGSGLYTPTLFDYYRHFQHQPAAFFALEACRASQADSITCQGGGYIASGAAATLKLPSPVWPEGLAFNHNEAAGEVQTPLFGTELPALGSPILFRPAKSGEYLDRFDEVLLVSGEQVQGKATTYRGRGWRFF</sequence>
<proteinExistence type="predicted"/>
<dbReference type="InterPro" id="IPR029066">
    <property type="entry name" value="PLP-binding_barrel"/>
</dbReference>
<evidence type="ECO:0000313" key="2">
    <source>
        <dbReference type="EMBL" id="MDK2125757.1"/>
    </source>
</evidence>
<gene>
    <name evidence="2" type="ORF">PZA18_17010</name>
</gene>
<protein>
    <submittedName>
        <fullName evidence="2">Alanine racemase</fullName>
        <ecNumber evidence="2">5.1.1.1</ecNumber>
    </submittedName>
</protein>
<keyword evidence="2" id="KW-0413">Isomerase</keyword>
<dbReference type="EMBL" id="JARRAF010000023">
    <property type="protein sequence ID" value="MDK2125757.1"/>
    <property type="molecule type" value="Genomic_DNA"/>
</dbReference>
<reference evidence="2" key="1">
    <citation type="submission" date="2023-03" db="EMBL/GenBank/DDBJ databases">
        <title>Chitinimonas shenzhenensis gen. nov., sp. nov., a novel member of family Burkholderiaceae isolated from activated sludge collected in Shen Zhen, China.</title>
        <authorList>
            <person name="Wang X."/>
        </authorList>
    </citation>
    <scope>NUCLEOTIDE SEQUENCE</scope>
    <source>
        <strain evidence="2">DQS-5</strain>
    </source>
</reference>
<dbReference type="EC" id="5.1.1.1" evidence="2"/>
<evidence type="ECO:0000259" key="1">
    <source>
        <dbReference type="Pfam" id="PF01168"/>
    </source>
</evidence>
<dbReference type="GO" id="GO:0008784">
    <property type="term" value="F:alanine racemase activity"/>
    <property type="evidence" value="ECO:0007669"/>
    <property type="project" value="UniProtKB-EC"/>
</dbReference>
<dbReference type="Proteomes" id="UP001172778">
    <property type="component" value="Unassembled WGS sequence"/>
</dbReference>
<accession>A0ABT7E4C2</accession>